<dbReference type="InterPro" id="IPR005149">
    <property type="entry name" value="Tscrpt_reg_PadR_N"/>
</dbReference>
<dbReference type="Pfam" id="PF03551">
    <property type="entry name" value="PadR"/>
    <property type="match status" value="1"/>
</dbReference>
<accession>A0A1H7Z9W9</accession>
<proteinExistence type="predicted"/>
<dbReference type="Proteomes" id="UP000183015">
    <property type="component" value="Unassembled WGS sequence"/>
</dbReference>
<feature type="domain" description="Transcription regulator PadR N-terminal" evidence="1">
    <location>
        <begin position="14"/>
        <end position="89"/>
    </location>
</feature>
<dbReference type="InterPro" id="IPR036388">
    <property type="entry name" value="WH-like_DNA-bd_sf"/>
</dbReference>
<dbReference type="eggNOG" id="COG1695">
    <property type="taxonomic scope" value="Bacteria"/>
</dbReference>
<dbReference type="STRING" id="235985.SAMN05414137_13354"/>
<keyword evidence="3" id="KW-1185">Reference proteome</keyword>
<organism evidence="2 3">
    <name type="scientific">Streptacidiphilus jiangxiensis</name>
    <dbReference type="NCBI Taxonomy" id="235985"/>
    <lineage>
        <taxon>Bacteria</taxon>
        <taxon>Bacillati</taxon>
        <taxon>Actinomycetota</taxon>
        <taxon>Actinomycetes</taxon>
        <taxon>Kitasatosporales</taxon>
        <taxon>Streptomycetaceae</taxon>
        <taxon>Streptacidiphilus</taxon>
    </lineage>
</organism>
<sequence>MPKRKLGNPLALAVLSMCAEAPRHPYEMAQVLRQRGKQASIKINFGSLYTVVQNLEKHGFIEAAGTERDGRRPERTVYGITEAGRAELHDWLSELLSVPVKEYPQFEAGLSLAGSLPPDEVEALLRKRLAALDDGVSVAAATLEECRTVLPDIFLVEADYALTMQRAEAGWLRELLRKMETNTLSGMDGWRAYHATGEPPQDWIDLEERVGELPRPD</sequence>
<dbReference type="PANTHER" id="PTHR43252">
    <property type="entry name" value="TRANSCRIPTIONAL REGULATOR YQJI"/>
    <property type="match status" value="1"/>
</dbReference>
<dbReference type="PANTHER" id="PTHR43252:SF7">
    <property type="entry name" value="TRANSCRIPTIONAL REGULATOR YQJI"/>
    <property type="match status" value="1"/>
</dbReference>
<dbReference type="OrthoDB" id="8443918at2"/>
<evidence type="ECO:0000313" key="3">
    <source>
        <dbReference type="Proteomes" id="UP000183015"/>
    </source>
</evidence>
<reference evidence="3" key="1">
    <citation type="submission" date="2016-10" db="EMBL/GenBank/DDBJ databases">
        <authorList>
            <person name="Varghese N."/>
        </authorList>
    </citation>
    <scope>NUCLEOTIDE SEQUENCE [LARGE SCALE GENOMIC DNA]</scope>
    <source>
        <strain evidence="3">DSM 45096 / BCRC 16803 / CGMCC 4.1857 / CIP 109030 / JCM 12277 / KCTC 19219 / NBRC 100920 / 33214</strain>
    </source>
</reference>
<name>A0A1H7Z9W9_STRJI</name>
<gene>
    <name evidence="2" type="ORF">SAMN05414137_13354</name>
</gene>
<dbReference type="SUPFAM" id="SSF46785">
    <property type="entry name" value="Winged helix' DNA-binding domain"/>
    <property type="match status" value="1"/>
</dbReference>
<dbReference type="Gene3D" id="1.10.10.10">
    <property type="entry name" value="Winged helix-like DNA-binding domain superfamily/Winged helix DNA-binding domain"/>
    <property type="match status" value="1"/>
</dbReference>
<dbReference type="RefSeq" id="WP_042449983.1">
    <property type="nucleotide sequence ID" value="NZ_BBPN01000017.1"/>
</dbReference>
<protein>
    <submittedName>
        <fullName evidence="2">DNA-binding transcriptional regulator, PadR family</fullName>
    </submittedName>
</protein>
<dbReference type="GO" id="GO:0003677">
    <property type="term" value="F:DNA binding"/>
    <property type="evidence" value="ECO:0007669"/>
    <property type="project" value="UniProtKB-KW"/>
</dbReference>
<evidence type="ECO:0000313" key="2">
    <source>
        <dbReference type="EMBL" id="SEM54804.1"/>
    </source>
</evidence>
<dbReference type="EMBL" id="FOAZ01000033">
    <property type="protein sequence ID" value="SEM54804.1"/>
    <property type="molecule type" value="Genomic_DNA"/>
</dbReference>
<keyword evidence="2" id="KW-0238">DNA-binding</keyword>
<evidence type="ECO:0000259" key="1">
    <source>
        <dbReference type="Pfam" id="PF03551"/>
    </source>
</evidence>
<dbReference type="AlphaFoldDB" id="A0A1H7Z9W9"/>
<dbReference type="InterPro" id="IPR036390">
    <property type="entry name" value="WH_DNA-bd_sf"/>
</dbReference>